<dbReference type="PANTHER" id="PTHR19918">
    <property type="entry name" value="CELL DIVISION CYCLE 20 CDC20 FIZZY -RELATED"/>
    <property type="match status" value="1"/>
</dbReference>
<feature type="repeat" description="WD" evidence="5">
    <location>
        <begin position="324"/>
        <end position="369"/>
    </location>
</feature>
<dbReference type="Proteomes" id="UP001163846">
    <property type="component" value="Unassembled WGS sequence"/>
</dbReference>
<dbReference type="GO" id="GO:0031145">
    <property type="term" value="P:anaphase-promoting complex-dependent catabolic process"/>
    <property type="evidence" value="ECO:0007669"/>
    <property type="project" value="TreeGrafter"/>
</dbReference>
<dbReference type="InterPro" id="IPR015943">
    <property type="entry name" value="WD40/YVTN_repeat-like_dom_sf"/>
</dbReference>
<keyword evidence="2 5" id="KW-0853">WD repeat</keyword>
<name>A0AA38P521_9AGAR</name>
<feature type="compositionally biased region" description="Polar residues" evidence="6">
    <location>
        <begin position="135"/>
        <end position="158"/>
    </location>
</feature>
<proteinExistence type="inferred from homology"/>
<evidence type="ECO:0000259" key="7">
    <source>
        <dbReference type="Pfam" id="PF24807"/>
    </source>
</evidence>
<evidence type="ECO:0000313" key="9">
    <source>
        <dbReference type="Proteomes" id="UP001163846"/>
    </source>
</evidence>
<evidence type="ECO:0000256" key="2">
    <source>
        <dbReference type="ARBA" id="ARBA00022574"/>
    </source>
</evidence>
<dbReference type="PROSITE" id="PS00678">
    <property type="entry name" value="WD_REPEATS_1"/>
    <property type="match status" value="3"/>
</dbReference>
<dbReference type="Gene3D" id="2.130.10.10">
    <property type="entry name" value="YVTN repeat-like/Quinoprotein amine dehydrogenase"/>
    <property type="match status" value="1"/>
</dbReference>
<dbReference type="GO" id="GO:1905786">
    <property type="term" value="P:positive regulation of anaphase-promoting complex-dependent catabolic process"/>
    <property type="evidence" value="ECO:0007669"/>
    <property type="project" value="TreeGrafter"/>
</dbReference>
<dbReference type="InterPro" id="IPR020472">
    <property type="entry name" value="WD40_PAC1"/>
</dbReference>
<dbReference type="InterPro" id="IPR019775">
    <property type="entry name" value="WD40_repeat_CS"/>
</dbReference>
<dbReference type="InterPro" id="IPR033010">
    <property type="entry name" value="Cdc20/Fizzy"/>
</dbReference>
<evidence type="ECO:0000256" key="3">
    <source>
        <dbReference type="ARBA" id="ARBA00022737"/>
    </source>
</evidence>
<dbReference type="SUPFAM" id="SSF50978">
    <property type="entry name" value="WD40 repeat-like"/>
    <property type="match status" value="1"/>
</dbReference>
<feature type="domain" description="CDC20/Fizzy WD40" evidence="7">
    <location>
        <begin position="192"/>
        <end position="517"/>
    </location>
</feature>
<feature type="repeat" description="WD" evidence="5">
    <location>
        <begin position="486"/>
        <end position="519"/>
    </location>
</feature>
<protein>
    <submittedName>
        <fullName evidence="8">WD40 repeat-like protein</fullName>
    </submittedName>
</protein>
<dbReference type="PROSITE" id="PS50294">
    <property type="entry name" value="WD_REPEATS_REGION"/>
    <property type="match status" value="3"/>
</dbReference>
<accession>A0AA38P521</accession>
<evidence type="ECO:0000256" key="1">
    <source>
        <dbReference type="ARBA" id="ARBA00006445"/>
    </source>
</evidence>
<keyword evidence="4" id="KW-0131">Cell cycle</keyword>
<gene>
    <name evidence="8" type="ORF">F5878DRAFT_259247</name>
</gene>
<feature type="repeat" description="WD" evidence="5">
    <location>
        <begin position="394"/>
        <end position="438"/>
    </location>
</feature>
<keyword evidence="9" id="KW-1185">Reference proteome</keyword>
<sequence length="541" mass="59963">MSSLKNSQFGKRLRALRGTGDENSPSRKRRRLNLNPSSPPTSPKKKSKALSTAVLDVTNTPTKRRKTRCSTLGEDRFVLSRDHSDLWASYSLDEQVHHPSPSVKPTVRRWSLPNPIKERADELFKSVLRSASSPIASHPLSRTSQSENSPSRLDNPTAGSYHVSPLHQETRTLMNQPSPDIRQVLEYPIRVLDAPGLSHDFYTNLIDWSPSGALAVGLEQHVYLWLGDRYPGGARLCSVRDSDDEYTALAWAKTGSTLATGTGEGHLEIYDASTFRLLRRYKHAHSNRIGTLSWTSDTLTTGSRDRTVKHWDFRDPTSKPLKSFTAHTQEVCGVKWSGDGGMHSSMLATGGNDNRMFIWDLRGSTRDSTSSASSSRTLMVGKDGTTEITPVYRFRQHKAAVKGLAWNPHAKNVLASGAGQQDACIRLWNTSTGTMINEIRTGSQVCNLLWSTNTYELVSTHGYSTQTVPNLIRIWKYPSMSLVTSLAGHTDCVQHATLNPQGDTIVTGAGDETLRFWNIFPGKGHTTKSGDSMLDYGKLIR</sequence>
<dbReference type="GO" id="GO:0010997">
    <property type="term" value="F:anaphase-promoting complex binding"/>
    <property type="evidence" value="ECO:0007669"/>
    <property type="project" value="InterPro"/>
</dbReference>
<dbReference type="PRINTS" id="PR00320">
    <property type="entry name" value="GPROTEINBRPT"/>
</dbReference>
<feature type="region of interest" description="Disordered" evidence="6">
    <location>
        <begin position="1"/>
        <end position="69"/>
    </location>
</feature>
<dbReference type="PANTHER" id="PTHR19918:SF1">
    <property type="entry name" value="FIZZY-RELATED PROTEIN HOMOLOG"/>
    <property type="match status" value="1"/>
</dbReference>
<organism evidence="8 9">
    <name type="scientific">Lentinula raphanica</name>
    <dbReference type="NCBI Taxonomy" id="153919"/>
    <lineage>
        <taxon>Eukaryota</taxon>
        <taxon>Fungi</taxon>
        <taxon>Dikarya</taxon>
        <taxon>Basidiomycota</taxon>
        <taxon>Agaricomycotina</taxon>
        <taxon>Agaricomycetes</taxon>
        <taxon>Agaricomycetidae</taxon>
        <taxon>Agaricales</taxon>
        <taxon>Marasmiineae</taxon>
        <taxon>Omphalotaceae</taxon>
        <taxon>Lentinula</taxon>
    </lineage>
</organism>
<comment type="caution">
    <text evidence="8">The sequence shown here is derived from an EMBL/GenBank/DDBJ whole genome shotgun (WGS) entry which is preliminary data.</text>
</comment>
<evidence type="ECO:0000313" key="8">
    <source>
        <dbReference type="EMBL" id="KAJ3836449.1"/>
    </source>
</evidence>
<dbReference type="InterPro" id="IPR036322">
    <property type="entry name" value="WD40_repeat_dom_sf"/>
</dbReference>
<dbReference type="EMBL" id="MU806319">
    <property type="protein sequence ID" value="KAJ3836449.1"/>
    <property type="molecule type" value="Genomic_DNA"/>
</dbReference>
<reference evidence="8" key="1">
    <citation type="submission" date="2022-08" db="EMBL/GenBank/DDBJ databases">
        <authorList>
            <consortium name="DOE Joint Genome Institute"/>
            <person name="Min B."/>
            <person name="Riley R."/>
            <person name="Sierra-Patev S."/>
            <person name="Naranjo-Ortiz M."/>
            <person name="Looney B."/>
            <person name="Konkel Z."/>
            <person name="Slot J.C."/>
            <person name="Sakamoto Y."/>
            <person name="Steenwyk J.L."/>
            <person name="Rokas A."/>
            <person name="Carro J."/>
            <person name="Camarero S."/>
            <person name="Ferreira P."/>
            <person name="Molpeceres G."/>
            <person name="Ruiz-Duenas F.J."/>
            <person name="Serrano A."/>
            <person name="Henrissat B."/>
            <person name="Drula E."/>
            <person name="Hughes K.W."/>
            <person name="Mata J.L."/>
            <person name="Ishikawa N.K."/>
            <person name="Vargas-Isla R."/>
            <person name="Ushijima S."/>
            <person name="Smith C.A."/>
            <person name="Ahrendt S."/>
            <person name="Andreopoulos W."/>
            <person name="He G."/>
            <person name="Labutti K."/>
            <person name="Lipzen A."/>
            <person name="Ng V."/>
            <person name="Sandor L."/>
            <person name="Barry K."/>
            <person name="Martinez A.T."/>
            <person name="Xiao Y."/>
            <person name="Gibbons J.G."/>
            <person name="Terashima K."/>
            <person name="Hibbett D.S."/>
            <person name="Grigoriev I.V."/>
        </authorList>
    </citation>
    <scope>NUCLEOTIDE SEQUENCE</scope>
    <source>
        <strain evidence="8">TFB9207</strain>
    </source>
</reference>
<evidence type="ECO:0000256" key="4">
    <source>
        <dbReference type="ARBA" id="ARBA00023306"/>
    </source>
</evidence>
<evidence type="ECO:0000256" key="6">
    <source>
        <dbReference type="SAM" id="MobiDB-lite"/>
    </source>
</evidence>
<keyword evidence="3" id="KW-0677">Repeat</keyword>
<dbReference type="GO" id="GO:1990757">
    <property type="term" value="F:ubiquitin ligase activator activity"/>
    <property type="evidence" value="ECO:0007669"/>
    <property type="project" value="TreeGrafter"/>
</dbReference>
<dbReference type="AlphaFoldDB" id="A0AA38P521"/>
<evidence type="ECO:0000256" key="5">
    <source>
        <dbReference type="PROSITE-ProRule" id="PRU00221"/>
    </source>
</evidence>
<dbReference type="InterPro" id="IPR001680">
    <property type="entry name" value="WD40_rpt"/>
</dbReference>
<comment type="similarity">
    <text evidence="1">Belongs to the WD repeat CDC20/Fizzy family.</text>
</comment>
<dbReference type="GO" id="GO:0005680">
    <property type="term" value="C:anaphase-promoting complex"/>
    <property type="evidence" value="ECO:0007669"/>
    <property type="project" value="TreeGrafter"/>
</dbReference>
<dbReference type="Pfam" id="PF24807">
    <property type="entry name" value="WD40_CDC20-Fz"/>
    <property type="match status" value="1"/>
</dbReference>
<dbReference type="SMART" id="SM00320">
    <property type="entry name" value="WD40"/>
    <property type="match status" value="6"/>
</dbReference>
<dbReference type="PROSITE" id="PS50082">
    <property type="entry name" value="WD_REPEATS_2"/>
    <property type="match status" value="4"/>
</dbReference>
<dbReference type="InterPro" id="IPR056150">
    <property type="entry name" value="WD40_CDC20-Fz"/>
</dbReference>
<feature type="repeat" description="WD" evidence="5">
    <location>
        <begin position="282"/>
        <end position="314"/>
    </location>
</feature>
<feature type="region of interest" description="Disordered" evidence="6">
    <location>
        <begin position="135"/>
        <end position="163"/>
    </location>
</feature>